<keyword evidence="2" id="KW-1185">Reference proteome</keyword>
<proteinExistence type="predicted"/>
<evidence type="ECO:0000313" key="2">
    <source>
        <dbReference type="Proteomes" id="UP000295087"/>
    </source>
</evidence>
<evidence type="ECO:0000313" key="1">
    <source>
        <dbReference type="EMBL" id="TDP41032.1"/>
    </source>
</evidence>
<protein>
    <recommendedName>
        <fullName evidence="3">SnoaL-like protein</fullName>
    </recommendedName>
</protein>
<organism evidence="1 2">
    <name type="scientific">Nocardia ignorata</name>
    <dbReference type="NCBI Taxonomy" id="145285"/>
    <lineage>
        <taxon>Bacteria</taxon>
        <taxon>Bacillati</taxon>
        <taxon>Actinomycetota</taxon>
        <taxon>Actinomycetes</taxon>
        <taxon>Mycobacteriales</taxon>
        <taxon>Nocardiaceae</taxon>
        <taxon>Nocardia</taxon>
    </lineage>
</organism>
<dbReference type="EMBL" id="SNXK01000001">
    <property type="protein sequence ID" value="TDP41032.1"/>
    <property type="molecule type" value="Genomic_DNA"/>
</dbReference>
<dbReference type="Proteomes" id="UP000295087">
    <property type="component" value="Unassembled WGS sequence"/>
</dbReference>
<gene>
    <name evidence="1" type="ORF">DFR75_101130</name>
</gene>
<reference evidence="1 2" key="1">
    <citation type="submission" date="2019-03" db="EMBL/GenBank/DDBJ databases">
        <title>Genomic Encyclopedia of Type Strains, Phase IV (KMG-IV): sequencing the most valuable type-strain genomes for metagenomic binning, comparative biology and taxonomic classification.</title>
        <authorList>
            <person name="Goeker M."/>
        </authorList>
    </citation>
    <scope>NUCLEOTIDE SEQUENCE [LARGE SCALE GENOMIC DNA]</scope>
    <source>
        <strain evidence="1 2">DSM 44496</strain>
    </source>
</reference>
<name>A0A4R6PRG9_NOCIG</name>
<sequence length="47" mass="5217">MNNSATNGKTRTFIGSYALTARRTAAGWRISKFHYLLKVIEGNADLT</sequence>
<accession>A0A4R6PRG9</accession>
<evidence type="ECO:0008006" key="3">
    <source>
        <dbReference type="Google" id="ProtNLM"/>
    </source>
</evidence>
<dbReference type="AlphaFoldDB" id="A0A4R6PRG9"/>
<comment type="caution">
    <text evidence="1">The sequence shown here is derived from an EMBL/GenBank/DDBJ whole genome shotgun (WGS) entry which is preliminary data.</text>
</comment>